<dbReference type="HOGENOM" id="CLU_009583_0_1_0"/>
<dbReference type="SUPFAM" id="SSF53756">
    <property type="entry name" value="UDP-Glycosyltransferase/glycogen phosphorylase"/>
    <property type="match status" value="1"/>
</dbReference>
<dbReference type="Proteomes" id="UP000001497">
    <property type="component" value="Chromosome"/>
</dbReference>
<dbReference type="CAZy" id="GT4">
    <property type="family name" value="Glycosyltransferase Family 4"/>
</dbReference>
<dbReference type="InterPro" id="IPR028098">
    <property type="entry name" value="Glyco_trans_4-like_N"/>
</dbReference>
<dbReference type="Pfam" id="PF13477">
    <property type="entry name" value="Glyco_trans_4_2"/>
    <property type="match status" value="1"/>
</dbReference>
<dbReference type="eggNOG" id="COG0438">
    <property type="taxonomic scope" value="Bacteria"/>
</dbReference>
<dbReference type="InterPro" id="IPR050194">
    <property type="entry name" value="Glycosyltransferase_grp1"/>
</dbReference>
<feature type="domain" description="Glycosyl transferase family 1" evidence="1">
    <location>
        <begin position="185"/>
        <end position="344"/>
    </location>
</feature>
<evidence type="ECO:0000313" key="4">
    <source>
        <dbReference type="EMBL" id="ADL27185.1"/>
    </source>
</evidence>
<dbReference type="Gene3D" id="3.40.50.2000">
    <property type="entry name" value="Glycogen Phosphorylase B"/>
    <property type="match status" value="2"/>
</dbReference>
<feature type="domain" description="Glycosyltransferase subfamily 4-like N-terminal" evidence="2">
    <location>
        <begin position="2"/>
        <end position="145"/>
    </location>
</feature>
<proteinExistence type="predicted"/>
<evidence type="ECO:0000313" key="6">
    <source>
        <dbReference type="Proteomes" id="UP000001497"/>
    </source>
</evidence>
<dbReference type="OrthoDB" id="9806653at2"/>
<dbReference type="Pfam" id="PF00534">
    <property type="entry name" value="Glycos_transf_1"/>
    <property type="match status" value="1"/>
</dbReference>
<dbReference type="STRING" id="59374.FSU_3222"/>
<dbReference type="InterPro" id="IPR001296">
    <property type="entry name" value="Glyco_trans_1"/>
</dbReference>
<evidence type="ECO:0000259" key="1">
    <source>
        <dbReference type="Pfam" id="PF00534"/>
    </source>
</evidence>
<dbReference type="PANTHER" id="PTHR45947">
    <property type="entry name" value="SULFOQUINOVOSYL TRANSFERASE SQD2"/>
    <property type="match status" value="1"/>
</dbReference>
<protein>
    <submittedName>
        <fullName evidence="4">Capsular polysaccharide biosynthesis glycosyltransferase</fullName>
    </submittedName>
    <submittedName>
        <fullName evidence="3">Glycosyl transferase group 1</fullName>
    </submittedName>
</protein>
<keyword evidence="6" id="KW-1185">Reference proteome</keyword>
<dbReference type="RefSeq" id="WP_014547250.1">
    <property type="nucleotide sequence ID" value="NC_013410.1"/>
</dbReference>
<evidence type="ECO:0000259" key="2">
    <source>
        <dbReference type="Pfam" id="PF13477"/>
    </source>
</evidence>
<dbReference type="EMBL" id="CP001792">
    <property type="protein sequence ID" value="ACX76235.1"/>
    <property type="molecule type" value="Genomic_DNA"/>
</dbReference>
<reference evidence="4" key="3">
    <citation type="submission" date="2010-08" db="EMBL/GenBank/DDBJ databases">
        <authorList>
            <person name="Durkin A.S."/>
            <person name="Nelson K.E."/>
            <person name="Morrison M."/>
            <person name="Forsberg C.W."/>
            <person name="Wilson D.B."/>
            <person name="Russell J.B."/>
            <person name="Cann I.K.O."/>
            <person name="Mackie R.I."/>
            <person name="White B.A."/>
        </authorList>
    </citation>
    <scope>NUCLEOTIDE SEQUENCE</scope>
    <source>
        <strain evidence="4">S85</strain>
    </source>
</reference>
<dbReference type="AlphaFoldDB" id="C9RMK3"/>
<sequence>MKILYVTTVSGTMDFFPEHIKMLLQEGHSVEIATSCSVKPINPLYNELGCKVYDIPFSRSPFSADNLKAYKMLKHLVEAECYDIVHTHTPNASMIARLACRNVRKKGTKVIYTAHGFHFFKGAPLKNWLMYYPVEKFCARYTDVLITINKEDYELAQKKIHAKKVCYVPGVGIDLEAIKSVQANRNDIRKAIGVPEDCLLLLSIGELNVNKNHQVVLKAFAELSNKNTHYAIAGIGDQKDNLLNLAKELGVESRFHLLGYRADALNLYRVADVFVFPSFREGLSVSMMEAMASGLPIICSKIRGNVDLVQNEKGGLYFSPGDVKTLLDPLEKMIDDEKSRKQFGLYNMIAIERFGLQKILGNIKEIYK</sequence>
<keyword evidence="4" id="KW-0808">Transferase</keyword>
<gene>
    <name evidence="3" type="ordered locus">Fisuc_2652</name>
    <name evidence="4" type="ordered locus">FSU_3222</name>
</gene>
<accession>C9RMK3</accession>
<dbReference type="EMBL" id="CP002158">
    <property type="protein sequence ID" value="ADL27185.1"/>
    <property type="molecule type" value="Genomic_DNA"/>
</dbReference>
<reference evidence="3 6" key="1">
    <citation type="submission" date="2009-10" db="EMBL/GenBank/DDBJ databases">
        <title>Complete sequence of Fibrobacter succinogenes subsp. succinogenes S85.</title>
        <authorList>
            <consortium name="US DOE Joint Genome Institute"/>
            <person name="Lucas S."/>
            <person name="Copeland A."/>
            <person name="Lapidus A."/>
            <person name="Glavina del Rio T."/>
            <person name="Tice H."/>
            <person name="Bruce D."/>
            <person name="Goodwin L."/>
            <person name="Pitluck S."/>
            <person name="Chertkov O."/>
            <person name="Detter J.C."/>
            <person name="Han C."/>
            <person name="Tapia R."/>
            <person name="Larimer F."/>
            <person name="Land M."/>
            <person name="Hauser L."/>
            <person name="Kyrpides N."/>
            <person name="Mikhailova N."/>
            <person name="Weimer P.J."/>
            <person name="Stevenson D.M."/>
            <person name="Boyum J."/>
            <person name="Brumm P.I."/>
            <person name="Mead D."/>
        </authorList>
    </citation>
    <scope>NUCLEOTIDE SEQUENCE [LARGE SCALE GENOMIC DNA]</scope>
    <source>
        <strain evidence="6">ATCC 19169 / S85</strain>
        <strain evidence="3">S85</strain>
    </source>
</reference>
<organism evidence="4 5">
    <name type="scientific">Fibrobacter succinogenes (strain ATCC 19169 / S85)</name>
    <dbReference type="NCBI Taxonomy" id="59374"/>
    <lineage>
        <taxon>Bacteria</taxon>
        <taxon>Pseudomonadati</taxon>
        <taxon>Fibrobacterota</taxon>
        <taxon>Fibrobacteria</taxon>
        <taxon>Fibrobacterales</taxon>
        <taxon>Fibrobacteraceae</taxon>
        <taxon>Fibrobacter</taxon>
    </lineage>
</organism>
<evidence type="ECO:0000313" key="3">
    <source>
        <dbReference type="EMBL" id="ACX76235.1"/>
    </source>
</evidence>
<dbReference type="KEGG" id="fsu:Fisuc_2652"/>
<dbReference type="GO" id="GO:0016757">
    <property type="term" value="F:glycosyltransferase activity"/>
    <property type="evidence" value="ECO:0007669"/>
    <property type="project" value="InterPro"/>
</dbReference>
<dbReference type="KEGG" id="fsc:FSU_3222"/>
<dbReference type="PATRIC" id="fig|59374.8.peg.3081"/>
<reference evidence="5" key="2">
    <citation type="submission" date="2010-08" db="EMBL/GenBank/DDBJ databases">
        <title>Complete sequence of Fibrobacter succinogenes subsp. succinogenes S85.</title>
        <authorList>
            <person name="Durkin A.S."/>
            <person name="Nelson K.E."/>
            <person name="Morrison M."/>
            <person name="Forsberg C.W."/>
            <person name="Wilson D.B."/>
            <person name="Russell J.B."/>
            <person name="Cann I.K.O."/>
            <person name="Mackie R.I."/>
            <person name="White B.A."/>
        </authorList>
    </citation>
    <scope>NUCLEOTIDE SEQUENCE [LARGE SCALE GENOMIC DNA]</scope>
    <source>
        <strain evidence="5">ATCC 19169 / S85</strain>
    </source>
</reference>
<dbReference type="Proteomes" id="UP000000517">
    <property type="component" value="Chromosome"/>
</dbReference>
<name>C9RMK3_FIBSS</name>
<dbReference type="CDD" id="cd03808">
    <property type="entry name" value="GT4_CapM-like"/>
    <property type="match status" value="1"/>
</dbReference>
<dbReference type="PANTHER" id="PTHR45947:SF3">
    <property type="entry name" value="SULFOQUINOVOSYL TRANSFERASE SQD2"/>
    <property type="match status" value="1"/>
</dbReference>
<evidence type="ECO:0000313" key="5">
    <source>
        <dbReference type="Proteomes" id="UP000000517"/>
    </source>
</evidence>